<feature type="domain" description="Adaptive response protein AidB N-terminal" evidence="8">
    <location>
        <begin position="22"/>
        <end position="175"/>
    </location>
</feature>
<organism evidence="9 10">
    <name type="scientific">Alteromonas aestuariivivens</name>
    <dbReference type="NCBI Taxonomy" id="1938339"/>
    <lineage>
        <taxon>Bacteria</taxon>
        <taxon>Pseudomonadati</taxon>
        <taxon>Pseudomonadota</taxon>
        <taxon>Gammaproteobacteria</taxon>
        <taxon>Alteromonadales</taxon>
        <taxon>Alteromonadaceae</taxon>
        <taxon>Alteromonas/Salinimonas group</taxon>
        <taxon>Alteromonas</taxon>
    </lineage>
</organism>
<dbReference type="InterPro" id="IPR036250">
    <property type="entry name" value="AcylCo_DH-like_C"/>
</dbReference>
<reference evidence="10" key="1">
    <citation type="submission" date="2018-08" db="EMBL/GenBank/DDBJ databases">
        <authorList>
            <person name="Zhang J."/>
            <person name="Du Z.-J."/>
        </authorList>
    </citation>
    <scope>NUCLEOTIDE SEQUENCE [LARGE SCALE GENOMIC DNA]</scope>
    <source>
        <strain evidence="10">KCTC 52655</strain>
    </source>
</reference>
<comment type="cofactor">
    <cofactor evidence="1 5">
        <name>FAD</name>
        <dbReference type="ChEBI" id="CHEBI:57692"/>
    </cofactor>
</comment>
<sequence length="559" mass="62194">MLRMRHSPPEQNGCGETHRVFNQPAPLENYNVYQADRILQFWVKRFDGDWGDARLSKFGERVGHDLLAAGFLANKHRPELSSHDRFGRRIDEIAYHPAYHQLMAHAIESGHCSLPWTEPQPGAHVVRAGLAYLHTHADPGSGCPLTMTFACVPALRQQSDMAKRWLPKILAPQYAPENRPWYNKPGVTIGMAMTEKQGGSDVRANTTNATPLGKPGPGQRYSLSGHKWFCSAPMSDAFLMLAKAGEQLSCFLVPRWCEDGSKNPIHIQRLKNKLGNCSNASAEIELRGAQGWLLGEEGRGIATIIQMVALTRYDCMLGSSALMAQAAKEAIWHTAGRDAFGKNLHQQPLMRNVLADLALEAEAALAVSMRVAHALDQSDGSEQASLVRCATAIGKYWLCKRAVQHTYEAMECIGGVGYVEENVASRLYREAPVNAIWEGSGNIQCLDLLRIIEREPASMEAMERELIAARGEYLGYDQYLDDVIQNLRDSQDLHSHARQRMEQLALAWQAATLIKYGEPLIAQAFVDSRLAPAQYHQFGTLNCRNIDLPAIIKRAMPHL</sequence>
<dbReference type="InterPro" id="IPR006091">
    <property type="entry name" value="Acyl-CoA_Oxase/DH_mid-dom"/>
</dbReference>
<dbReference type="InterPro" id="IPR041504">
    <property type="entry name" value="AidB_N"/>
</dbReference>
<evidence type="ECO:0000259" key="6">
    <source>
        <dbReference type="Pfam" id="PF00441"/>
    </source>
</evidence>
<proteinExistence type="inferred from homology"/>
<evidence type="ECO:0000259" key="7">
    <source>
        <dbReference type="Pfam" id="PF02770"/>
    </source>
</evidence>
<keyword evidence="4 5" id="KW-0274">FAD</keyword>
<name>A0A3D8M766_9ALTE</name>
<evidence type="ECO:0000256" key="2">
    <source>
        <dbReference type="ARBA" id="ARBA00009347"/>
    </source>
</evidence>
<protein>
    <submittedName>
        <fullName evidence="9">DNA alkylation response protein</fullName>
    </submittedName>
</protein>
<dbReference type="InterPro" id="IPR006089">
    <property type="entry name" value="Acyl-CoA_DH_CS"/>
</dbReference>
<evidence type="ECO:0000256" key="1">
    <source>
        <dbReference type="ARBA" id="ARBA00001974"/>
    </source>
</evidence>
<accession>A0A3D8M766</accession>
<dbReference type="SUPFAM" id="SSF56645">
    <property type="entry name" value="Acyl-CoA dehydrogenase NM domain-like"/>
    <property type="match status" value="1"/>
</dbReference>
<dbReference type="GO" id="GO:0003995">
    <property type="term" value="F:acyl-CoA dehydrogenase activity"/>
    <property type="evidence" value="ECO:0007669"/>
    <property type="project" value="InterPro"/>
</dbReference>
<comment type="similarity">
    <text evidence="2 5">Belongs to the acyl-CoA dehydrogenase family.</text>
</comment>
<dbReference type="AlphaFoldDB" id="A0A3D8M766"/>
<comment type="caution">
    <text evidence="9">The sequence shown here is derived from an EMBL/GenBank/DDBJ whole genome shotgun (WGS) entry which is preliminary data.</text>
</comment>
<keyword evidence="10" id="KW-1185">Reference proteome</keyword>
<feature type="domain" description="Acyl-CoA oxidase/dehydrogenase middle" evidence="7">
    <location>
        <begin position="190"/>
        <end position="287"/>
    </location>
</feature>
<dbReference type="Gene3D" id="2.40.110.20">
    <property type="match status" value="1"/>
</dbReference>
<evidence type="ECO:0000256" key="3">
    <source>
        <dbReference type="ARBA" id="ARBA00022630"/>
    </source>
</evidence>
<dbReference type="Gene3D" id="6.10.250.600">
    <property type="match status" value="1"/>
</dbReference>
<dbReference type="PROSITE" id="PS00073">
    <property type="entry name" value="ACYL_COA_DH_2"/>
    <property type="match status" value="1"/>
</dbReference>
<keyword evidence="5" id="KW-0560">Oxidoreductase</keyword>
<evidence type="ECO:0000256" key="4">
    <source>
        <dbReference type="ARBA" id="ARBA00022827"/>
    </source>
</evidence>
<dbReference type="Pfam" id="PF18158">
    <property type="entry name" value="AidB_N"/>
    <property type="match status" value="1"/>
</dbReference>
<dbReference type="InterPro" id="IPR009100">
    <property type="entry name" value="AcylCoA_DH/oxidase_NM_dom_sf"/>
</dbReference>
<evidence type="ECO:0000313" key="10">
    <source>
        <dbReference type="Proteomes" id="UP000256561"/>
    </source>
</evidence>
<dbReference type="InterPro" id="IPR052904">
    <property type="entry name" value="Acyl-CoA_dehydrogenase-like"/>
</dbReference>
<dbReference type="PANTHER" id="PTHR42707:SF3">
    <property type="entry name" value="ACYL-COA DEHYDROGENASE AIDB-RELATED"/>
    <property type="match status" value="1"/>
</dbReference>
<dbReference type="Gene3D" id="1.20.140.10">
    <property type="entry name" value="Butyryl-CoA Dehydrogenase, subunit A, domain 3"/>
    <property type="match status" value="1"/>
</dbReference>
<dbReference type="OrthoDB" id="9771038at2"/>
<dbReference type="Pfam" id="PF02770">
    <property type="entry name" value="Acyl-CoA_dh_M"/>
    <property type="match status" value="1"/>
</dbReference>
<dbReference type="PANTHER" id="PTHR42707">
    <property type="entry name" value="ACYL-COA DEHYDROGENASE"/>
    <property type="match status" value="1"/>
</dbReference>
<evidence type="ECO:0000256" key="5">
    <source>
        <dbReference type="RuleBase" id="RU362125"/>
    </source>
</evidence>
<keyword evidence="3 5" id="KW-0285">Flavoprotein</keyword>
<feature type="domain" description="Acyl-CoA dehydrogenase/oxidase C-terminal" evidence="6">
    <location>
        <begin position="298"/>
        <end position="450"/>
    </location>
</feature>
<dbReference type="InterPro" id="IPR009075">
    <property type="entry name" value="AcylCo_DH/oxidase_C"/>
</dbReference>
<gene>
    <name evidence="9" type="ORF">DXV75_09170</name>
</gene>
<evidence type="ECO:0000313" key="9">
    <source>
        <dbReference type="EMBL" id="RDV25463.1"/>
    </source>
</evidence>
<dbReference type="SUPFAM" id="SSF47203">
    <property type="entry name" value="Acyl-CoA dehydrogenase C-terminal domain-like"/>
    <property type="match status" value="1"/>
</dbReference>
<dbReference type="Pfam" id="PF00441">
    <property type="entry name" value="Acyl-CoA_dh_1"/>
    <property type="match status" value="1"/>
</dbReference>
<dbReference type="EMBL" id="QRHA01000006">
    <property type="protein sequence ID" value="RDV25463.1"/>
    <property type="molecule type" value="Genomic_DNA"/>
</dbReference>
<dbReference type="Proteomes" id="UP000256561">
    <property type="component" value="Unassembled WGS sequence"/>
</dbReference>
<evidence type="ECO:0000259" key="8">
    <source>
        <dbReference type="Pfam" id="PF18158"/>
    </source>
</evidence>